<keyword evidence="3" id="KW-0812">Transmembrane</keyword>
<evidence type="ECO:0000313" key="6">
    <source>
        <dbReference type="Proteomes" id="UP000012429"/>
    </source>
</evidence>
<protein>
    <submittedName>
        <fullName evidence="5">Sugar transferase</fullName>
    </submittedName>
</protein>
<keyword evidence="2" id="KW-0270">Exopolysaccharide synthesis</keyword>
<dbReference type="PATRIC" id="fig|363754.4.peg.3006"/>
<proteinExistence type="inferred from homology"/>
<evidence type="ECO:0000256" key="2">
    <source>
        <dbReference type="ARBA" id="ARBA00023169"/>
    </source>
</evidence>
<reference evidence="5 6" key="1">
    <citation type="journal article" date="2012" name="BMC Genomics">
        <title>Genomic basis of broad host range and environmental adaptability of Rhizobium tropici CIAT 899 and Rhizobium sp. PRF 81 which are used in inoculants for common bean (Phaseolus vulgaris L.).</title>
        <authorList>
            <person name="Ormeno-Orrillo E."/>
            <person name="Menna P."/>
            <person name="Almeida L.G."/>
            <person name="Ollero F.J."/>
            <person name="Nicolas M.F."/>
            <person name="Pains Rodrigues E."/>
            <person name="Shigueyoshi Nakatani A."/>
            <person name="Silva Batista J.S."/>
            <person name="Oliveira Chueire L.M."/>
            <person name="Souza R.C."/>
            <person name="Ribeiro Vasconcelos A.T."/>
            <person name="Megias M."/>
            <person name="Hungria M."/>
            <person name="Martinez-Romero E."/>
        </authorList>
    </citation>
    <scope>NUCLEOTIDE SEQUENCE [LARGE SCALE GENOMIC DNA]</scope>
    <source>
        <strain evidence="5 6">PRF 81</strain>
    </source>
</reference>
<dbReference type="PANTHER" id="PTHR30576:SF10">
    <property type="entry name" value="SLL5057 PROTEIN"/>
    <property type="match status" value="1"/>
</dbReference>
<sequence>MNSDAIFSFGREETKRNFGFRLRRPQSQNDLFFGFALRVVIGIVAIIFPVVPLTLWGWLSSWHLSNTMLAAYGFTIATMVLVGEHFRSRVFERVLRSNPRQEHLEIDRTFITDALAEVFPQPERRSLVRMRYMAKVKHLLDVGIATISLLSLWPIFVVVSCLIIFERSGSVIVTDTASDVFGRKVKRYRFRTVSRTGEVTAVGKFLRTTSLDELPLLFNVARGTMSFVGPRLTIQKIEAIPLPDSVRYFKPGLLDPVISKSTRVETVSLTLYTRRVANYCLSWWPGYDVPLLLREIRGSLSRAGRI</sequence>
<evidence type="ECO:0000256" key="3">
    <source>
        <dbReference type="SAM" id="Phobius"/>
    </source>
</evidence>
<dbReference type="STRING" id="363754.RHSP_63543"/>
<keyword evidence="3" id="KW-0472">Membrane</keyword>
<evidence type="ECO:0000313" key="5">
    <source>
        <dbReference type="EMBL" id="ENN87612.1"/>
    </source>
</evidence>
<evidence type="ECO:0000256" key="1">
    <source>
        <dbReference type="ARBA" id="ARBA00006464"/>
    </source>
</evidence>
<dbReference type="AlphaFoldDB" id="N6V9E0"/>
<dbReference type="GO" id="GO:0016780">
    <property type="term" value="F:phosphotransferase activity, for other substituted phosphate groups"/>
    <property type="evidence" value="ECO:0007669"/>
    <property type="project" value="TreeGrafter"/>
</dbReference>
<dbReference type="GO" id="GO:0000271">
    <property type="term" value="P:polysaccharide biosynthetic process"/>
    <property type="evidence" value="ECO:0007669"/>
    <property type="project" value="UniProtKB-KW"/>
</dbReference>
<comment type="caution">
    <text evidence="5">The sequence shown here is derived from an EMBL/GenBank/DDBJ whole genome shotgun (WGS) entry which is preliminary data.</text>
</comment>
<feature type="transmembrane region" description="Helical" evidence="3">
    <location>
        <begin position="31"/>
        <end position="51"/>
    </location>
</feature>
<keyword evidence="3" id="KW-1133">Transmembrane helix</keyword>
<keyword evidence="5" id="KW-0808">Transferase</keyword>
<name>N6V9E0_9HYPH</name>
<feature type="domain" description="Bacterial sugar transferase" evidence="4">
    <location>
        <begin position="137"/>
        <end position="296"/>
    </location>
</feature>
<keyword evidence="6" id="KW-1185">Reference proteome</keyword>
<feature type="transmembrane region" description="Helical" evidence="3">
    <location>
        <begin position="63"/>
        <end position="83"/>
    </location>
</feature>
<dbReference type="Proteomes" id="UP000012429">
    <property type="component" value="Unassembled WGS sequence"/>
</dbReference>
<dbReference type="OrthoDB" id="9808602at2"/>
<feature type="transmembrane region" description="Helical" evidence="3">
    <location>
        <begin position="139"/>
        <end position="165"/>
    </location>
</feature>
<dbReference type="PANTHER" id="PTHR30576">
    <property type="entry name" value="COLANIC BIOSYNTHESIS UDP-GLUCOSE LIPID CARRIER TRANSFERASE"/>
    <property type="match status" value="1"/>
</dbReference>
<accession>N6V9E0</accession>
<organism evidence="5 6">
    <name type="scientific">Rhizobium freirei PRF 81</name>
    <dbReference type="NCBI Taxonomy" id="363754"/>
    <lineage>
        <taxon>Bacteria</taxon>
        <taxon>Pseudomonadati</taxon>
        <taxon>Pseudomonadota</taxon>
        <taxon>Alphaproteobacteria</taxon>
        <taxon>Hyphomicrobiales</taxon>
        <taxon>Rhizobiaceae</taxon>
        <taxon>Rhizobium/Agrobacterium group</taxon>
        <taxon>Rhizobium</taxon>
    </lineage>
</organism>
<dbReference type="EMBL" id="AQHN01000056">
    <property type="protein sequence ID" value="ENN87612.1"/>
    <property type="molecule type" value="Genomic_DNA"/>
</dbReference>
<comment type="similarity">
    <text evidence="1">Belongs to the bacterial sugar transferase family.</text>
</comment>
<gene>
    <name evidence="5" type="ORF">RHSP_63543</name>
</gene>
<dbReference type="InterPro" id="IPR003362">
    <property type="entry name" value="Bact_transf"/>
</dbReference>
<dbReference type="Pfam" id="PF02397">
    <property type="entry name" value="Bac_transf"/>
    <property type="match status" value="1"/>
</dbReference>
<evidence type="ECO:0000259" key="4">
    <source>
        <dbReference type="Pfam" id="PF02397"/>
    </source>
</evidence>